<dbReference type="KEGG" id="mpe:MYPE9320"/>
<name>Q8EUJ4_MALP2</name>
<sequence>MKRKEKENSIFDNKSKKSKSIFDEIKISSLRKKYIKILKFLQSKNININDIEFKKKIYGKNNKVLTPNFTCYQPNYIKDQNNILLVVIYDENKDNLDLHKEICKDYFYSLDNLFFVLIFDCDLNASLYFRKEEDNQTYLLKVKEKNIEKFH</sequence>
<reference evidence="1 2" key="1">
    <citation type="journal article" date="2002" name="Nucleic Acids Res.">
        <title>The complete genomic sequence of Mycoplasma penetrans, an intracellular bacterial pathogen in humans.</title>
        <authorList>
            <person name="Sasaki Y."/>
            <person name="Ishikawa J."/>
            <person name="Yamashita A."/>
            <person name="Oshima K."/>
            <person name="Kenri T."/>
            <person name="Furuya K."/>
            <person name="Yoshino C."/>
            <person name="Horino A."/>
            <person name="Shiba T."/>
            <person name="Sasaki T."/>
            <person name="Hattori M."/>
        </authorList>
    </citation>
    <scope>NUCLEOTIDE SEQUENCE [LARGE SCALE GENOMIC DNA]</scope>
    <source>
        <strain evidence="1 2">HF-2</strain>
    </source>
</reference>
<dbReference type="AlphaFoldDB" id="Q8EUJ4"/>
<evidence type="ECO:0000313" key="1">
    <source>
        <dbReference type="EMBL" id="BAC44719.1"/>
    </source>
</evidence>
<protein>
    <submittedName>
        <fullName evidence="1">Uncharacterized protein</fullName>
    </submittedName>
</protein>
<organism evidence="1 2">
    <name type="scientific">Malacoplasma penetrans (strain HF-2)</name>
    <name type="common">Mycoplasma penetrans</name>
    <dbReference type="NCBI Taxonomy" id="272633"/>
    <lineage>
        <taxon>Bacteria</taxon>
        <taxon>Bacillati</taxon>
        <taxon>Mycoplasmatota</taxon>
        <taxon>Mycoplasmoidales</taxon>
        <taxon>Mycoplasmoidaceae</taxon>
        <taxon>Malacoplasma</taxon>
    </lineage>
</organism>
<dbReference type="HOGENOM" id="CLU_1729372_0_0_14"/>
<keyword evidence="2" id="KW-1185">Reference proteome</keyword>
<gene>
    <name evidence="1" type="ordered locus">MYPE9320</name>
</gene>
<dbReference type="InParanoid" id="Q8EUJ4"/>
<accession>Q8EUJ4</accession>
<dbReference type="RefSeq" id="WP_011077748.1">
    <property type="nucleotide sequence ID" value="NC_004432.1"/>
</dbReference>
<proteinExistence type="predicted"/>
<evidence type="ECO:0000313" key="2">
    <source>
        <dbReference type="Proteomes" id="UP000002522"/>
    </source>
</evidence>
<dbReference type="Proteomes" id="UP000002522">
    <property type="component" value="Chromosome"/>
</dbReference>
<dbReference type="STRING" id="272633.gene:10732053"/>
<dbReference type="EMBL" id="BA000026">
    <property type="protein sequence ID" value="BAC44719.1"/>
    <property type="molecule type" value="Genomic_DNA"/>
</dbReference>